<dbReference type="InterPro" id="IPR001969">
    <property type="entry name" value="Aspartic_peptidase_AS"/>
</dbReference>
<evidence type="ECO:0000256" key="6">
    <source>
        <dbReference type="SAM" id="SignalP"/>
    </source>
</evidence>
<dbReference type="InterPro" id="IPR033121">
    <property type="entry name" value="PEPTIDASE_A1"/>
</dbReference>
<feature type="chain" id="PRO_5019430447" description="Peptidase A1 domain-containing protein" evidence="6">
    <location>
        <begin position="19"/>
        <end position="540"/>
    </location>
</feature>
<protein>
    <recommendedName>
        <fullName evidence="7">Peptidase A1 domain-containing protein</fullName>
    </recommendedName>
</protein>
<dbReference type="CDD" id="cd05471">
    <property type="entry name" value="pepsin_like"/>
    <property type="match status" value="1"/>
</dbReference>
<dbReference type="PRINTS" id="PR00792">
    <property type="entry name" value="PEPSIN"/>
</dbReference>
<keyword evidence="2 4" id="KW-0064">Aspartyl protease</keyword>
<reference evidence="8 9" key="1">
    <citation type="submission" date="2018-11" db="EMBL/GenBank/DDBJ databases">
        <title>Genome sequence of Apiotrichum porosum DSM 27194.</title>
        <authorList>
            <person name="Aliyu H."/>
            <person name="Gorte O."/>
            <person name="Ochsenreither K."/>
        </authorList>
    </citation>
    <scope>NUCLEOTIDE SEQUENCE [LARGE SCALE GENOMIC DNA]</scope>
    <source>
        <strain evidence="8 9">DSM 27194</strain>
    </source>
</reference>
<dbReference type="GeneID" id="39590292"/>
<dbReference type="AlphaFoldDB" id="A0A427XZJ0"/>
<dbReference type="PROSITE" id="PS51767">
    <property type="entry name" value="PEPTIDASE_A1"/>
    <property type="match status" value="1"/>
</dbReference>
<dbReference type="PANTHER" id="PTHR47966">
    <property type="entry name" value="BETA-SITE APP-CLEAVING ENZYME, ISOFORM A-RELATED"/>
    <property type="match status" value="1"/>
</dbReference>
<gene>
    <name evidence="8" type="ORF">EHS24_005749</name>
</gene>
<feature type="signal peptide" evidence="6">
    <location>
        <begin position="1"/>
        <end position="18"/>
    </location>
</feature>
<feature type="active site" evidence="3">
    <location>
        <position position="143"/>
    </location>
</feature>
<evidence type="ECO:0000313" key="8">
    <source>
        <dbReference type="EMBL" id="RSH84237.1"/>
    </source>
</evidence>
<dbReference type="GO" id="GO:0004190">
    <property type="term" value="F:aspartic-type endopeptidase activity"/>
    <property type="evidence" value="ECO:0007669"/>
    <property type="project" value="UniProtKB-KW"/>
</dbReference>
<name>A0A427XZJ0_9TREE</name>
<evidence type="ECO:0000256" key="1">
    <source>
        <dbReference type="ARBA" id="ARBA00007447"/>
    </source>
</evidence>
<evidence type="ECO:0000313" key="9">
    <source>
        <dbReference type="Proteomes" id="UP000279236"/>
    </source>
</evidence>
<comment type="caution">
    <text evidence="8">The sequence shown here is derived from an EMBL/GenBank/DDBJ whole genome shotgun (WGS) entry which is preliminary data.</text>
</comment>
<dbReference type="OrthoDB" id="2747330at2759"/>
<dbReference type="Gene3D" id="2.40.70.10">
    <property type="entry name" value="Acid Proteases"/>
    <property type="match status" value="2"/>
</dbReference>
<proteinExistence type="inferred from homology"/>
<dbReference type="STRING" id="105984.A0A427XZJ0"/>
<dbReference type="RefSeq" id="XP_028477685.1">
    <property type="nucleotide sequence ID" value="XM_028621233.1"/>
</dbReference>
<feature type="active site" evidence="3">
    <location>
        <position position="338"/>
    </location>
</feature>
<accession>A0A427XZJ0</accession>
<dbReference type="EMBL" id="RSCE01000003">
    <property type="protein sequence ID" value="RSH84237.1"/>
    <property type="molecule type" value="Genomic_DNA"/>
</dbReference>
<feature type="domain" description="Peptidase A1" evidence="7">
    <location>
        <begin position="125"/>
        <end position="455"/>
    </location>
</feature>
<keyword evidence="9" id="KW-1185">Reference proteome</keyword>
<evidence type="ECO:0000256" key="2">
    <source>
        <dbReference type="ARBA" id="ARBA00022750"/>
    </source>
</evidence>
<comment type="similarity">
    <text evidence="1 4">Belongs to the peptidase A1 family.</text>
</comment>
<evidence type="ECO:0000256" key="5">
    <source>
        <dbReference type="SAM" id="MobiDB-lite"/>
    </source>
</evidence>
<evidence type="ECO:0000256" key="3">
    <source>
        <dbReference type="PIRSR" id="PIRSR601461-1"/>
    </source>
</evidence>
<dbReference type="GO" id="GO:0006508">
    <property type="term" value="P:proteolysis"/>
    <property type="evidence" value="ECO:0007669"/>
    <property type="project" value="UniProtKB-KW"/>
</dbReference>
<dbReference type="InterPro" id="IPR021109">
    <property type="entry name" value="Peptidase_aspartic_dom_sf"/>
</dbReference>
<dbReference type="PANTHER" id="PTHR47966:SF6">
    <property type="entry name" value="PEPTIDASE A1 DOMAIN-CONTAINING PROTEIN"/>
    <property type="match status" value="1"/>
</dbReference>
<evidence type="ECO:0000256" key="4">
    <source>
        <dbReference type="RuleBase" id="RU000454"/>
    </source>
</evidence>
<evidence type="ECO:0000259" key="7">
    <source>
        <dbReference type="PROSITE" id="PS51767"/>
    </source>
</evidence>
<dbReference type="SUPFAM" id="SSF50630">
    <property type="entry name" value="Acid proteases"/>
    <property type="match status" value="1"/>
</dbReference>
<dbReference type="InterPro" id="IPR034164">
    <property type="entry name" value="Pepsin-like_dom"/>
</dbReference>
<organism evidence="8 9">
    <name type="scientific">Apiotrichum porosum</name>
    <dbReference type="NCBI Taxonomy" id="105984"/>
    <lineage>
        <taxon>Eukaryota</taxon>
        <taxon>Fungi</taxon>
        <taxon>Dikarya</taxon>
        <taxon>Basidiomycota</taxon>
        <taxon>Agaricomycotina</taxon>
        <taxon>Tremellomycetes</taxon>
        <taxon>Trichosporonales</taxon>
        <taxon>Trichosporonaceae</taxon>
        <taxon>Apiotrichum</taxon>
    </lineage>
</organism>
<dbReference type="Proteomes" id="UP000279236">
    <property type="component" value="Unassembled WGS sequence"/>
</dbReference>
<keyword evidence="4" id="KW-0645">Protease</keyword>
<dbReference type="Pfam" id="PF00026">
    <property type="entry name" value="Asp"/>
    <property type="match status" value="1"/>
</dbReference>
<dbReference type="PROSITE" id="PS00141">
    <property type="entry name" value="ASP_PROTEASE"/>
    <property type="match status" value="1"/>
</dbReference>
<keyword evidence="6" id="KW-0732">Signal</keyword>
<keyword evidence="4" id="KW-0378">Hydrolase</keyword>
<dbReference type="InterPro" id="IPR001461">
    <property type="entry name" value="Aspartic_peptidase_A1"/>
</dbReference>
<feature type="region of interest" description="Disordered" evidence="5">
    <location>
        <begin position="24"/>
        <end position="52"/>
    </location>
</feature>
<sequence>MRHYSLLVTLLCLGTAAASPVELPPPRLGSGAGHAAHHRKSGPGGGTELQSRSGPVHIALQRQQVERSPADRKRGWNQRRALYGQGDMHARQEFPTVVSNPPAAETITTGLTNIPVENLMYDVMYTANLSLGTPPQEFTVSLDTGSGPLWVMVAGCGGDSSCAPSVPKYYPNRSSTFEPLESLIVLHYGKGDASGHLMQDAASIGGWGVPSQQFIGINYLLDMPAKALAGVSGLVGLSPTSYRNQTNFLVEVARSWLDQQFGFYAGRTAYLPNATDEDQYASRELNSQITFGGVDSTKFQGELNYIPTAVSYDWLIPFEGYTMGNTQKLFSGAMAAIDTGTTRIYGPKAAVAAFYANIPSSTALPGYNGYYYMKCSDVPTTLSFRFGGQDYPMYGPDIFYEYDLVDGIRYCLGSVIGDGSTENIFNDTVSWLMGDAMLKNVYTAFRLSPLSVGFAPLVAEADIRTTVSGAGPTYAAATTARAATAIGPTLNAGIATVKASTATTKAGTSTQSLASAGDHRWSSGTFVFPVFMAVIVVLLA</sequence>